<organism evidence="2 3">
    <name type="scientific">Diaporthe helianthi</name>
    <dbReference type="NCBI Taxonomy" id="158607"/>
    <lineage>
        <taxon>Eukaryota</taxon>
        <taxon>Fungi</taxon>
        <taxon>Dikarya</taxon>
        <taxon>Ascomycota</taxon>
        <taxon>Pezizomycotina</taxon>
        <taxon>Sordariomycetes</taxon>
        <taxon>Sordariomycetidae</taxon>
        <taxon>Diaporthales</taxon>
        <taxon>Diaporthaceae</taxon>
        <taxon>Diaporthe</taxon>
    </lineage>
</organism>
<dbReference type="InParanoid" id="A0A2P5HJ40"/>
<reference evidence="2" key="1">
    <citation type="submission" date="2017-09" db="EMBL/GenBank/DDBJ databases">
        <title>Polyketide synthases of a Diaporthe helianthi virulent isolate.</title>
        <authorList>
            <person name="Baroncelli R."/>
        </authorList>
    </citation>
    <scope>NUCLEOTIDE SEQUENCE [LARGE SCALE GENOMIC DNA]</scope>
    <source>
        <strain evidence="2">7/96</strain>
    </source>
</reference>
<evidence type="ECO:0000313" key="2">
    <source>
        <dbReference type="EMBL" id="POS70270.1"/>
    </source>
</evidence>
<feature type="region of interest" description="Disordered" evidence="1">
    <location>
        <begin position="81"/>
        <end position="123"/>
    </location>
</feature>
<protein>
    <submittedName>
        <fullName evidence="2">Uncharacterized protein</fullName>
    </submittedName>
</protein>
<gene>
    <name evidence="2" type="ORF">DHEL01_v211337</name>
</gene>
<evidence type="ECO:0000313" key="3">
    <source>
        <dbReference type="Proteomes" id="UP000094444"/>
    </source>
</evidence>
<dbReference type="Proteomes" id="UP000094444">
    <property type="component" value="Unassembled WGS sequence"/>
</dbReference>
<sequence>MAADRVGPGVLVPYGVVLVPPVSPVPEAVVVASELEAEGPELAGADPVAEEPVVGDCPELAKVSDELKADEVPVVDVWVSEAEVSDAEPERDDEVEADSEAGSEANDELEPEELLDLEMMLVV</sequence>
<feature type="compositionally biased region" description="Acidic residues" evidence="1">
    <location>
        <begin position="83"/>
        <end position="116"/>
    </location>
</feature>
<accession>A0A2P5HJ40</accession>
<dbReference type="EMBL" id="MAVT02001709">
    <property type="protein sequence ID" value="POS70270.1"/>
    <property type="molecule type" value="Genomic_DNA"/>
</dbReference>
<evidence type="ECO:0000256" key="1">
    <source>
        <dbReference type="SAM" id="MobiDB-lite"/>
    </source>
</evidence>
<comment type="caution">
    <text evidence="2">The sequence shown here is derived from an EMBL/GenBank/DDBJ whole genome shotgun (WGS) entry which is preliminary data.</text>
</comment>
<dbReference type="AlphaFoldDB" id="A0A2P5HJ40"/>
<keyword evidence="3" id="KW-1185">Reference proteome</keyword>
<proteinExistence type="predicted"/>
<name>A0A2P5HJ40_DIAHE</name>
<dbReference type="OrthoDB" id="10504229at2759"/>